<dbReference type="Gene3D" id="3.30.700.10">
    <property type="entry name" value="Glycoprotein, Type 4 Pilin"/>
    <property type="match status" value="1"/>
</dbReference>
<evidence type="ECO:0000256" key="3">
    <source>
        <dbReference type="ARBA" id="ARBA00022692"/>
    </source>
</evidence>
<dbReference type="GO" id="GO:0016020">
    <property type="term" value="C:membrane"/>
    <property type="evidence" value="ECO:0007669"/>
    <property type="project" value="UniProtKB-SubCell"/>
</dbReference>
<keyword evidence="2" id="KW-0488">Methylation</keyword>
<evidence type="ECO:0000256" key="5">
    <source>
        <dbReference type="ARBA" id="ARBA00023136"/>
    </source>
</evidence>
<keyword evidence="3 6" id="KW-0812">Transmembrane</keyword>
<evidence type="ECO:0000256" key="4">
    <source>
        <dbReference type="ARBA" id="ARBA00022989"/>
    </source>
</evidence>
<dbReference type="PANTHER" id="PTHR30093:SF44">
    <property type="entry name" value="TYPE II SECRETION SYSTEM CORE PROTEIN G"/>
    <property type="match status" value="1"/>
</dbReference>
<dbReference type="Proteomes" id="UP000443070">
    <property type="component" value="Unassembled WGS sequence"/>
</dbReference>
<dbReference type="NCBIfam" id="TIGR02532">
    <property type="entry name" value="IV_pilin_GFxxxE"/>
    <property type="match status" value="1"/>
</dbReference>
<comment type="subcellular location">
    <subcellularLocation>
        <location evidence="1">Membrane</location>
        <topology evidence="1">Single-pass membrane protein</topology>
    </subcellularLocation>
</comment>
<dbReference type="InterPro" id="IPR000983">
    <property type="entry name" value="Bac_GSPG_pilin"/>
</dbReference>
<dbReference type="GO" id="GO:0015627">
    <property type="term" value="C:type II protein secretion system complex"/>
    <property type="evidence" value="ECO:0007669"/>
    <property type="project" value="InterPro"/>
</dbReference>
<keyword evidence="4 6" id="KW-1133">Transmembrane helix</keyword>
<name>A0A7X2XFG4_9FIRM</name>
<dbReference type="Proteomes" id="UP000484547">
    <property type="component" value="Unassembled WGS sequence"/>
</dbReference>
<evidence type="ECO:0000313" key="10">
    <source>
        <dbReference type="Proteomes" id="UP000484547"/>
    </source>
</evidence>
<dbReference type="PANTHER" id="PTHR30093">
    <property type="entry name" value="GENERAL SECRETION PATHWAY PROTEIN G"/>
    <property type="match status" value="1"/>
</dbReference>
<accession>A0A7X2XFG4</accession>
<evidence type="ECO:0000256" key="6">
    <source>
        <dbReference type="SAM" id="Phobius"/>
    </source>
</evidence>
<keyword evidence="9" id="KW-1185">Reference proteome</keyword>
<dbReference type="SUPFAM" id="SSF54523">
    <property type="entry name" value="Pili subunits"/>
    <property type="match status" value="1"/>
</dbReference>
<dbReference type="AlphaFoldDB" id="A0A7X2XFG4"/>
<dbReference type="Pfam" id="PF07963">
    <property type="entry name" value="N_methyl"/>
    <property type="match status" value="1"/>
</dbReference>
<dbReference type="InterPro" id="IPR012902">
    <property type="entry name" value="N_methyl_site"/>
</dbReference>
<feature type="transmembrane region" description="Helical" evidence="6">
    <location>
        <begin position="12"/>
        <end position="33"/>
    </location>
</feature>
<dbReference type="EMBL" id="WNBM01000001">
    <property type="protein sequence ID" value="MTT75158.1"/>
    <property type="molecule type" value="Genomic_DNA"/>
</dbReference>
<dbReference type="GO" id="GO:0015628">
    <property type="term" value="P:protein secretion by the type II secretion system"/>
    <property type="evidence" value="ECO:0007669"/>
    <property type="project" value="InterPro"/>
</dbReference>
<evidence type="ECO:0000256" key="2">
    <source>
        <dbReference type="ARBA" id="ARBA00022481"/>
    </source>
</evidence>
<evidence type="ECO:0000313" key="9">
    <source>
        <dbReference type="Proteomes" id="UP000443070"/>
    </source>
</evidence>
<keyword evidence="5 6" id="KW-0472">Membrane</keyword>
<dbReference type="InterPro" id="IPR000652">
    <property type="entry name" value="Triosephosphate_isomerase"/>
</dbReference>
<dbReference type="EMBL" id="WNBW01000001">
    <property type="protein sequence ID" value="MTU03289.1"/>
    <property type="molecule type" value="Genomic_DNA"/>
</dbReference>
<dbReference type="Pfam" id="PF00121">
    <property type="entry name" value="TIM"/>
    <property type="match status" value="1"/>
</dbReference>
<protein>
    <submittedName>
        <fullName evidence="7">Prepilin-type N-terminal cleavage/methylation domain-containing protein</fullName>
    </submittedName>
</protein>
<evidence type="ECO:0000256" key="1">
    <source>
        <dbReference type="ARBA" id="ARBA00004167"/>
    </source>
</evidence>
<dbReference type="PROSITE" id="PS00409">
    <property type="entry name" value="PROKAR_NTER_METHYL"/>
    <property type="match status" value="1"/>
</dbReference>
<proteinExistence type="predicted"/>
<dbReference type="PRINTS" id="PR00813">
    <property type="entry name" value="BCTERIALGSPG"/>
</dbReference>
<organism evidence="7 10">
    <name type="scientific">Phascolarctobacterium faecium</name>
    <dbReference type="NCBI Taxonomy" id="33025"/>
    <lineage>
        <taxon>Bacteria</taxon>
        <taxon>Bacillati</taxon>
        <taxon>Bacillota</taxon>
        <taxon>Negativicutes</taxon>
        <taxon>Acidaminococcales</taxon>
        <taxon>Acidaminococcaceae</taxon>
        <taxon>Phascolarctobacterium</taxon>
    </lineage>
</organism>
<evidence type="ECO:0000313" key="7">
    <source>
        <dbReference type="EMBL" id="MTT75158.1"/>
    </source>
</evidence>
<evidence type="ECO:0000313" key="8">
    <source>
        <dbReference type="EMBL" id="MTU03289.1"/>
    </source>
</evidence>
<dbReference type="OrthoDB" id="1819208at2"/>
<sequence>MITKNRKGFTLVELVVVIAILGILAGLAIPRFMDATTNARGSRLVADLRTIESAESMYYAEKGQFTDMKGLVDNGYLAVEPIPPIGAFKVAETNQAGEIEDTVKSYTVTPSNDTTPKTVTINAGTNIDLKTLMTRKNN</sequence>
<reference evidence="9 10" key="1">
    <citation type="journal article" date="2019" name="Nat. Med.">
        <title>A library of human gut bacterial isolates paired with longitudinal multiomics data enables mechanistic microbiome research.</title>
        <authorList>
            <person name="Poyet M."/>
            <person name="Groussin M."/>
            <person name="Gibbons S.M."/>
            <person name="Avila-Pacheco J."/>
            <person name="Jiang X."/>
            <person name="Kearney S.M."/>
            <person name="Perrotta A.R."/>
            <person name="Berdy B."/>
            <person name="Zhao S."/>
            <person name="Lieberman T.D."/>
            <person name="Swanson P.K."/>
            <person name="Smith M."/>
            <person name="Roesemann S."/>
            <person name="Alexander J.E."/>
            <person name="Rich S.A."/>
            <person name="Livny J."/>
            <person name="Vlamakis H."/>
            <person name="Clish C."/>
            <person name="Bullock K."/>
            <person name="Deik A."/>
            <person name="Scott J."/>
            <person name="Pierce K.A."/>
            <person name="Xavier R.J."/>
            <person name="Alm E.J."/>
        </authorList>
    </citation>
    <scope>NUCLEOTIDE SEQUENCE [LARGE SCALE GENOMIC DNA]</scope>
    <source>
        <strain evidence="7 10">BIOML-A13</strain>
        <strain evidence="8 9">BIOML-A3</strain>
    </source>
</reference>
<gene>
    <name evidence="7" type="ORF">GMD11_02590</name>
    <name evidence="8" type="ORF">GMD18_02585</name>
</gene>
<comment type="caution">
    <text evidence="7">The sequence shown here is derived from an EMBL/GenBank/DDBJ whole genome shotgun (WGS) entry which is preliminary data.</text>
</comment>
<dbReference type="InterPro" id="IPR045584">
    <property type="entry name" value="Pilin-like"/>
</dbReference>